<accession>A0AAN7UMA6</accession>
<keyword evidence="3" id="KW-1185">Reference proteome</keyword>
<comment type="caution">
    <text evidence="2">The sequence shown here is derived from an EMBL/GenBank/DDBJ whole genome shotgun (WGS) entry which is preliminary data.</text>
</comment>
<name>A0AAN7UMA6_9PEZI</name>
<dbReference type="Proteomes" id="UP001305414">
    <property type="component" value="Unassembled WGS sequence"/>
</dbReference>
<keyword evidence="1" id="KW-0812">Transmembrane</keyword>
<sequence length="217" mass="24727">MMNQKPTGGPPRIVSMNIATRQLSHSSLDLQPASDIEILGIVTATCLLGFFCCYMLYEGLRMFSSALLTRGTPKKRDETHESRVSSIGRSKISYNGPRKSPYLTSPLREVRMKTSWENTVITKQYNYTQIPARRKPLSRKPLIFSTSNSKLSASRWKDTTLDMEKGWNIGITTIDSAINMSDNATRSDEMTSCRDFEAKEREGFYDRSFLHHYTMSL</sequence>
<gene>
    <name evidence="2" type="ORF">RRF57_005454</name>
</gene>
<dbReference type="AlphaFoldDB" id="A0AAN7UMA6"/>
<dbReference type="EMBL" id="JAWHQM010000012">
    <property type="protein sequence ID" value="KAK5629739.1"/>
    <property type="molecule type" value="Genomic_DNA"/>
</dbReference>
<proteinExistence type="predicted"/>
<evidence type="ECO:0000256" key="1">
    <source>
        <dbReference type="SAM" id="Phobius"/>
    </source>
</evidence>
<organism evidence="2 3">
    <name type="scientific">Xylaria bambusicola</name>
    <dbReference type="NCBI Taxonomy" id="326684"/>
    <lineage>
        <taxon>Eukaryota</taxon>
        <taxon>Fungi</taxon>
        <taxon>Dikarya</taxon>
        <taxon>Ascomycota</taxon>
        <taxon>Pezizomycotina</taxon>
        <taxon>Sordariomycetes</taxon>
        <taxon>Xylariomycetidae</taxon>
        <taxon>Xylariales</taxon>
        <taxon>Xylariaceae</taxon>
        <taxon>Xylaria</taxon>
    </lineage>
</organism>
<feature type="transmembrane region" description="Helical" evidence="1">
    <location>
        <begin position="38"/>
        <end position="57"/>
    </location>
</feature>
<keyword evidence="1" id="KW-1133">Transmembrane helix</keyword>
<reference evidence="2 3" key="1">
    <citation type="submission" date="2023-10" db="EMBL/GenBank/DDBJ databases">
        <title>Draft genome sequence of Xylaria bambusicola isolate GMP-LS, the root and basal stem rot pathogen of sugarcane in Indonesia.</title>
        <authorList>
            <person name="Selvaraj P."/>
            <person name="Muralishankar V."/>
            <person name="Muruganantham S."/>
            <person name="Sp S."/>
            <person name="Haryani S."/>
            <person name="Lau K.J.X."/>
            <person name="Naqvi N.I."/>
        </authorList>
    </citation>
    <scope>NUCLEOTIDE SEQUENCE [LARGE SCALE GENOMIC DNA]</scope>
    <source>
        <strain evidence="2">GMP-LS</strain>
    </source>
</reference>
<evidence type="ECO:0000313" key="2">
    <source>
        <dbReference type="EMBL" id="KAK5629739.1"/>
    </source>
</evidence>
<keyword evidence="1" id="KW-0472">Membrane</keyword>
<protein>
    <submittedName>
        <fullName evidence="2">Uncharacterized protein</fullName>
    </submittedName>
</protein>
<evidence type="ECO:0000313" key="3">
    <source>
        <dbReference type="Proteomes" id="UP001305414"/>
    </source>
</evidence>